<evidence type="ECO:0000259" key="1">
    <source>
        <dbReference type="SMART" id="SM00986"/>
    </source>
</evidence>
<reference evidence="3" key="1">
    <citation type="submission" date="2017-04" db="EMBL/GenBank/DDBJ databases">
        <title>Function of individual gut microbiota members based on whole genome sequencing of pure cultures obtained from chicken caecum.</title>
        <authorList>
            <person name="Medvecky M."/>
            <person name="Cejkova D."/>
            <person name="Polansky O."/>
            <person name="Karasova D."/>
            <person name="Kubasova T."/>
            <person name="Cizek A."/>
            <person name="Rychlik I."/>
        </authorList>
    </citation>
    <scope>NUCLEOTIDE SEQUENCE [LARGE SCALE GENOMIC DNA]</scope>
    <source>
        <strain evidence="3">An273</strain>
    </source>
</reference>
<evidence type="ECO:0000313" key="3">
    <source>
        <dbReference type="Proteomes" id="UP000196368"/>
    </source>
</evidence>
<proteinExistence type="predicted"/>
<organism evidence="2 3">
    <name type="scientific">Candidatus Avelusimicrobium gallicola</name>
    <dbReference type="NCBI Taxonomy" id="2562704"/>
    <lineage>
        <taxon>Bacteria</taxon>
        <taxon>Pseudomonadati</taxon>
        <taxon>Elusimicrobiota</taxon>
        <taxon>Elusimicrobia</taxon>
        <taxon>Elusimicrobiales</taxon>
        <taxon>Elusimicrobiaceae</taxon>
        <taxon>Candidatus Avelusimicrobium</taxon>
    </lineage>
</organism>
<dbReference type="Gene3D" id="3.40.470.10">
    <property type="entry name" value="Uracil-DNA glycosylase-like domain"/>
    <property type="match status" value="1"/>
</dbReference>
<dbReference type="Pfam" id="PF03167">
    <property type="entry name" value="UDG"/>
    <property type="match status" value="1"/>
</dbReference>
<comment type="caution">
    <text evidence="2">The sequence shown here is derived from an EMBL/GenBank/DDBJ whole genome shotgun (WGS) entry which is preliminary data.</text>
</comment>
<dbReference type="Proteomes" id="UP000196368">
    <property type="component" value="Unassembled WGS sequence"/>
</dbReference>
<protein>
    <submittedName>
        <fullName evidence="2">DNA-deoxyinosine glycosylase</fullName>
    </submittedName>
</protein>
<dbReference type="SMART" id="SM00987">
    <property type="entry name" value="UreE_C"/>
    <property type="match status" value="1"/>
</dbReference>
<dbReference type="InterPro" id="IPR026353">
    <property type="entry name" value="Hypoxan-DNA_Glyclase"/>
</dbReference>
<dbReference type="InterPro" id="IPR036895">
    <property type="entry name" value="Uracil-DNA_glycosylase-like_sf"/>
</dbReference>
<accession>A0A1Y4DBP8</accession>
<dbReference type="CDD" id="cd10032">
    <property type="entry name" value="UDG-F6_HDG"/>
    <property type="match status" value="1"/>
</dbReference>
<dbReference type="AlphaFoldDB" id="A0A1Y4DBP8"/>
<dbReference type="InterPro" id="IPR005122">
    <property type="entry name" value="Uracil-DNA_glycosylase-like"/>
</dbReference>
<feature type="domain" description="Uracil-DNA glycosylase-like" evidence="1">
    <location>
        <begin position="9"/>
        <end position="161"/>
    </location>
</feature>
<keyword evidence="3" id="KW-1185">Reference proteome</keyword>
<dbReference type="RefSeq" id="WP_087288651.1">
    <property type="nucleotide sequence ID" value="NZ_NFJD01000003.1"/>
</dbReference>
<name>A0A1Y4DBP8_9BACT</name>
<dbReference type="SMART" id="SM00986">
    <property type="entry name" value="UDG"/>
    <property type="match status" value="1"/>
</dbReference>
<gene>
    <name evidence="2" type="ORF">B5F75_05165</name>
</gene>
<dbReference type="SUPFAM" id="SSF52141">
    <property type="entry name" value="Uracil-DNA glycosylase-like"/>
    <property type="match status" value="1"/>
</dbReference>
<dbReference type="EMBL" id="NFJD01000003">
    <property type="protein sequence ID" value="OUO56584.1"/>
    <property type="molecule type" value="Genomic_DNA"/>
</dbReference>
<dbReference type="OrthoDB" id="9799921at2"/>
<sequence>MPKPLHSFPPLADAHTRILIIGSMPGAASLSAHEYYAYPHNQFWRLMFDLLESGRTPANYADKQNTLLAHRIGLWDSLACCERTGSLDSAISRPVPNDFPTLFARFPHIQTLLFNGQAAHRYFKRAFNGFLGKEVFLLPSTSPAHAARSYQEKRACWQNALRAALQEPAR</sequence>
<evidence type="ECO:0000313" key="2">
    <source>
        <dbReference type="EMBL" id="OUO56584.1"/>
    </source>
</evidence>
<dbReference type="NCBIfam" id="TIGR04274">
    <property type="entry name" value="hypoxanDNAglyco"/>
    <property type="match status" value="1"/>
</dbReference>